<dbReference type="Pfam" id="PF04951">
    <property type="entry name" value="Peptidase_M55"/>
    <property type="match status" value="1"/>
</dbReference>
<name>A0ABW5PPE4_9BACI</name>
<dbReference type="PIRSF" id="PIRSF015853">
    <property type="entry name" value="Pep_DppA"/>
    <property type="match status" value="1"/>
</dbReference>
<reference evidence="2" key="1">
    <citation type="journal article" date="2019" name="Int. J. Syst. Evol. Microbiol.">
        <title>The Global Catalogue of Microorganisms (GCM) 10K type strain sequencing project: providing services to taxonomists for standard genome sequencing and annotation.</title>
        <authorList>
            <consortium name="The Broad Institute Genomics Platform"/>
            <consortium name="The Broad Institute Genome Sequencing Center for Infectious Disease"/>
            <person name="Wu L."/>
            <person name="Ma J."/>
        </authorList>
    </citation>
    <scope>NUCLEOTIDE SEQUENCE [LARGE SCALE GENOMIC DNA]</scope>
    <source>
        <strain evidence="2">TISTR 2241</strain>
    </source>
</reference>
<comment type="caution">
    <text evidence="1">The sequence shown here is derived from an EMBL/GenBank/DDBJ whole genome shotgun (WGS) entry which is preliminary data.</text>
</comment>
<dbReference type="SUPFAM" id="SSF63992">
    <property type="entry name" value="Dipeptide transport protein"/>
    <property type="match status" value="1"/>
</dbReference>
<dbReference type="CDD" id="cd08663">
    <property type="entry name" value="DAP_dppA_1"/>
    <property type="match status" value="1"/>
</dbReference>
<protein>
    <submittedName>
        <fullName evidence="1">M55 family metallopeptidase</fullName>
    </submittedName>
</protein>
<organism evidence="1 2">
    <name type="scientific">Terrilactibacillus laevilacticus</name>
    <dbReference type="NCBI Taxonomy" id="1380157"/>
    <lineage>
        <taxon>Bacteria</taxon>
        <taxon>Bacillati</taxon>
        <taxon>Bacillota</taxon>
        <taxon>Bacilli</taxon>
        <taxon>Bacillales</taxon>
        <taxon>Bacillaceae</taxon>
        <taxon>Terrilactibacillus</taxon>
    </lineage>
</organism>
<dbReference type="EMBL" id="JBHUMR010000008">
    <property type="protein sequence ID" value="MFD2616736.1"/>
    <property type="molecule type" value="Genomic_DNA"/>
</dbReference>
<dbReference type="InterPro" id="IPR036177">
    <property type="entry name" value="Peptidase_M55_sf"/>
</dbReference>
<sequence>MTKLWISVDMEGISGLPDYTYVNSSEFNYETGRRIMTMEANSIIQAAFDYGVDDIVVNDSHSKMNNILIEEIHPEARLISGDVKPMSMVQGLDDQVDLAAFIGYHARAGKKGVMSHSMTFGVRNFWINDQVVGELGFNAYVAGFYDVPVILVAGDDCACEEAETLIPGITTCIVKRALSRSSQETLSPAKATELIREKTLDALGQKSIEPLKPPKKPTLRVEFTNYGEAEWAALIPQVTIEPGTTIVKYEANTIIDAYQAMVAMTELAMKTKFC</sequence>
<dbReference type="InterPro" id="IPR007035">
    <property type="entry name" value="Peptidase_M55"/>
</dbReference>
<keyword evidence="2" id="KW-1185">Reference proteome</keyword>
<dbReference type="RefSeq" id="WP_141189407.1">
    <property type="nucleotide sequence ID" value="NZ_JBHUMR010000008.1"/>
</dbReference>
<dbReference type="Gene3D" id="3.40.50.10780">
    <property type="entry name" value="Dipeptide transport protein"/>
    <property type="match status" value="1"/>
</dbReference>
<accession>A0ABW5PPE4</accession>
<proteinExistence type="predicted"/>
<gene>
    <name evidence="1" type="ORF">ACFSTF_05365</name>
</gene>
<evidence type="ECO:0000313" key="2">
    <source>
        <dbReference type="Proteomes" id="UP001597458"/>
    </source>
</evidence>
<dbReference type="InterPro" id="IPR027476">
    <property type="entry name" value="DppA_N"/>
</dbReference>
<dbReference type="Gene3D" id="3.30.1360.130">
    <property type="entry name" value="Dipeptide transport protein"/>
    <property type="match status" value="1"/>
</dbReference>
<evidence type="ECO:0000313" key="1">
    <source>
        <dbReference type="EMBL" id="MFD2616736.1"/>
    </source>
</evidence>
<dbReference type="Proteomes" id="UP001597458">
    <property type="component" value="Unassembled WGS sequence"/>
</dbReference>